<dbReference type="EMBL" id="MTJN01000002">
    <property type="protein sequence ID" value="OOV06699.1"/>
    <property type="molecule type" value="Genomic_DNA"/>
</dbReference>
<protein>
    <submittedName>
        <fullName evidence="1">Uncharacterized protein</fullName>
    </submittedName>
</protein>
<dbReference type="OrthoDB" id="8480214at2"/>
<comment type="caution">
    <text evidence="1">The sequence shown here is derived from an EMBL/GenBank/DDBJ whole genome shotgun (WGS) entry which is preliminary data.</text>
</comment>
<reference evidence="1 2" key="1">
    <citation type="submission" date="2017-01" db="EMBL/GenBank/DDBJ databases">
        <title>Genome sequencing of Rhodoferax fermentans JCM 7819.</title>
        <authorList>
            <person name="Kim Y.J."/>
            <person name="Farh M.E.-A."/>
            <person name="Yang D.-C."/>
        </authorList>
    </citation>
    <scope>NUCLEOTIDE SEQUENCE [LARGE SCALE GENOMIC DNA]</scope>
    <source>
        <strain evidence="1 2">JCM 7819</strain>
    </source>
</reference>
<name>A0A1T1ARF8_RHOFE</name>
<sequence length="163" mass="18600">MTELKKNVGKELRKLCDTDSDVAAVCEVLRGYQRGRWETTTTRICIHLINAGYDLKRSQVTAAFKKLQGLGLGTFVTGRKGWESRFVFAERVTVIARLLAGEELDVIEYELEEESEHGYTETIEHSFNLRPDFTLDVELPADLTEFEAKRLAQFFGCLAFKQD</sequence>
<dbReference type="AlphaFoldDB" id="A0A1T1ARF8"/>
<organism evidence="1 2">
    <name type="scientific">Rhodoferax fermentans</name>
    <dbReference type="NCBI Taxonomy" id="28066"/>
    <lineage>
        <taxon>Bacteria</taxon>
        <taxon>Pseudomonadati</taxon>
        <taxon>Pseudomonadota</taxon>
        <taxon>Betaproteobacteria</taxon>
        <taxon>Burkholderiales</taxon>
        <taxon>Comamonadaceae</taxon>
        <taxon>Rhodoferax</taxon>
    </lineage>
</organism>
<dbReference type="RefSeq" id="WP_078364521.1">
    <property type="nucleotide sequence ID" value="NZ_MTJN01000002.1"/>
</dbReference>
<gene>
    <name evidence="1" type="ORF">RF819_08145</name>
</gene>
<proteinExistence type="predicted"/>
<keyword evidence="2" id="KW-1185">Reference proteome</keyword>
<dbReference type="STRING" id="28066.RF819_08145"/>
<accession>A0A1T1ARF8</accession>
<evidence type="ECO:0000313" key="2">
    <source>
        <dbReference type="Proteomes" id="UP000190750"/>
    </source>
</evidence>
<evidence type="ECO:0000313" key="1">
    <source>
        <dbReference type="EMBL" id="OOV06699.1"/>
    </source>
</evidence>
<dbReference type="Proteomes" id="UP000190750">
    <property type="component" value="Unassembled WGS sequence"/>
</dbReference>